<dbReference type="InterPro" id="IPR027417">
    <property type="entry name" value="P-loop_NTPase"/>
</dbReference>
<comment type="caution">
    <text evidence="2">The sequence shown here is derived from an EMBL/GenBank/DDBJ whole genome shotgun (WGS) entry which is preliminary data.</text>
</comment>
<name>A0ABU1PMI1_9PSEU</name>
<keyword evidence="3" id="KW-1185">Reference proteome</keyword>
<evidence type="ECO:0000313" key="3">
    <source>
        <dbReference type="Proteomes" id="UP001268819"/>
    </source>
</evidence>
<dbReference type="InterPro" id="IPR055254">
    <property type="entry name" value="pPIWI_RE_Z"/>
</dbReference>
<dbReference type="SUPFAM" id="SSF52540">
    <property type="entry name" value="P-loop containing nucleoside triphosphate hydrolases"/>
    <property type="match status" value="1"/>
</dbReference>
<protein>
    <recommendedName>
        <fullName evidence="1">pPIWI-RE three-gene island domain-containing protein</fullName>
    </recommendedName>
</protein>
<dbReference type="EMBL" id="JAVDSG010000001">
    <property type="protein sequence ID" value="MDR6591761.1"/>
    <property type="molecule type" value="Genomic_DNA"/>
</dbReference>
<gene>
    <name evidence="2" type="ORF">J2S66_000145</name>
</gene>
<accession>A0ABU1PMI1</accession>
<dbReference type="Pfam" id="PF18155">
    <property type="entry name" value="pPIWI_RE_Z"/>
    <property type="match status" value="1"/>
</dbReference>
<proteinExistence type="predicted"/>
<feature type="domain" description="pPIWI-RE three-gene island" evidence="1">
    <location>
        <begin position="21"/>
        <end position="179"/>
    </location>
</feature>
<evidence type="ECO:0000259" key="1">
    <source>
        <dbReference type="Pfam" id="PF18155"/>
    </source>
</evidence>
<dbReference type="Proteomes" id="UP001268819">
    <property type="component" value="Unassembled WGS sequence"/>
</dbReference>
<organism evidence="2 3">
    <name type="scientific">Saccharothrix longispora</name>
    <dbReference type="NCBI Taxonomy" id="33920"/>
    <lineage>
        <taxon>Bacteria</taxon>
        <taxon>Bacillati</taxon>
        <taxon>Actinomycetota</taxon>
        <taxon>Actinomycetes</taxon>
        <taxon>Pseudonocardiales</taxon>
        <taxon>Pseudonocardiaceae</taxon>
        <taxon>Saccharothrix</taxon>
    </lineage>
</organism>
<evidence type="ECO:0000313" key="2">
    <source>
        <dbReference type="EMBL" id="MDR6591761.1"/>
    </source>
</evidence>
<dbReference type="RefSeq" id="WP_310302364.1">
    <property type="nucleotide sequence ID" value="NZ_BAAAXB010000001.1"/>
</dbReference>
<reference evidence="2 3" key="1">
    <citation type="submission" date="2023-07" db="EMBL/GenBank/DDBJ databases">
        <title>Sequencing the genomes of 1000 actinobacteria strains.</title>
        <authorList>
            <person name="Klenk H.-P."/>
        </authorList>
    </citation>
    <scope>NUCLEOTIDE SEQUENCE [LARGE SCALE GENOMIC DNA]</scope>
    <source>
        <strain evidence="2 3">DSM 43749</strain>
    </source>
</reference>
<sequence>MRDVFQLLPLVLAELQQNGLKRGEAEQLCLVELGFLLAETVDRDIAVSDAWTLFSGYPFAKARGLVDADGEALLRATRYALWNFGRSRAWEDALDQYEEFPSGLKAYAWADRSDVVQRQTLTAASNRWGEYGAALLLAPPFAGGPCTFATKGSYRFFAGRSPITVQLPDVPVHPIPAHDLDRPLAGGGGPIEIRWDALVAAAEEMDQRVPRDRAGVLKTARLIVELGEEDEPAESFTIDRVAHLLGIVGAGKSTLRDVLTYYLVKHVKMRVTIVVGDVVEVLKLVELFESLDCGVAPIIGASNREQHAQRLHRRLAGRGKPSLLTHDDDAFDYLSTACAVSGLLDDDDAPLTYADAPCTRLHPKRKRKPRDRELPPHTRDRHVCPFWSRCPRHHGVRQLADADIWVATPASLIDSSVPWPQNAEHLRYLELAARRSDLVIIDEADRVQIQLDQMFAPAITLAGEETTSWLDEVAQHKISELVVGQRTQLSNRDVANWTTALNTASTITDRLYAMLVSSWELRKWVSGSYFNAWKLHGTLAEQLFPFPAGGEPDQDAVHRRNLLRVLEEYRKDPFGDQGKARGKARKLITFTNQLLHTSRSKSTSARVHDALLALAPASRTAYPQPGELTDKFELTLLLAALEPKLALMTGMWPRVQAALNLGFNQLHRRPLDYGPMVPESPMGNLLGFEFLVDGPDKGGIRSGELRFFRCSGVGRSLLTALPRLAEVDGRPGAHVLLMSGSSWAGKSSRYHVLAPVNFILKPEQKKIDQITRHSSIRLEFVWHEGRPLTLSGARQEDRPAILRTMALALTTHRENQRSRLELELADLSQHRRHLLVLTGSYDEAKVVADAMHSTKMKGRVLRLLADDERDPVIDESSAPVLRRGDVDRLRFTKARILVAPLLAVERGHNIMAACGEAAIGTVYFLARPNPRPDDLGLAIHAINDWITRALDDPDTGFGKWVSDAATIGAAGRDVRSRAYREWFRVLGRFLAWSRLSDRDRTTLTWDLLVLMWQVIGRLVRGGVEARVVLVDAAFAPKTAEALSKESMPWAHVVITDHDTPKSSLLLSIHEVLGECLSLLDDVPESRRLDRELTKALYDPFWQMIDRCLQQPTTGGKL</sequence>